<accession>A0A392MW39</accession>
<dbReference type="Gene3D" id="3.40.50.1820">
    <property type="entry name" value="alpha/beta hydrolase"/>
    <property type="match status" value="1"/>
</dbReference>
<feature type="non-terminal residue" evidence="6">
    <location>
        <position position="1"/>
    </location>
</feature>
<dbReference type="InterPro" id="IPR008758">
    <property type="entry name" value="Peptidase_S28"/>
</dbReference>
<keyword evidence="7" id="KW-1185">Reference proteome</keyword>
<dbReference type="PANTHER" id="PTHR11010">
    <property type="entry name" value="PROTEASE S28 PRO-X CARBOXYPEPTIDASE-RELATED"/>
    <property type="match status" value="1"/>
</dbReference>
<evidence type="ECO:0000256" key="2">
    <source>
        <dbReference type="ARBA" id="ARBA00022670"/>
    </source>
</evidence>
<sequence>VLAKKFGAAVVSLEHRYYGKSSPFKSLKTENLRYLSSKQALFDLAVFRQNYQASYFPDSLNAKLNRTKTDNPWFVFGVSYPGALSAWFRLKFPHLTCGSLASSAVVLAVYNFTEFDQQIGESAGPECKAALQETTKLIDQKLATDRKALKASFNAAD</sequence>
<keyword evidence="4" id="KW-0378">Hydrolase</keyword>
<proteinExistence type="inferred from homology"/>
<evidence type="ECO:0000313" key="7">
    <source>
        <dbReference type="Proteomes" id="UP000265520"/>
    </source>
</evidence>
<comment type="similarity">
    <text evidence="1">Belongs to the peptidase S28 family.</text>
</comment>
<keyword evidence="5" id="KW-0325">Glycoprotein</keyword>
<keyword evidence="2 6" id="KW-0645">Protease</keyword>
<dbReference type="GO" id="GO:0008239">
    <property type="term" value="F:dipeptidyl-peptidase activity"/>
    <property type="evidence" value="ECO:0007669"/>
    <property type="project" value="TreeGrafter"/>
</dbReference>
<dbReference type="EMBL" id="LXQA010021005">
    <property type="protein sequence ID" value="MCH91711.1"/>
    <property type="molecule type" value="Genomic_DNA"/>
</dbReference>
<comment type="caution">
    <text evidence="6">The sequence shown here is derived from an EMBL/GenBank/DDBJ whole genome shotgun (WGS) entry which is preliminary data.</text>
</comment>
<evidence type="ECO:0000313" key="6">
    <source>
        <dbReference type="EMBL" id="MCH91711.1"/>
    </source>
</evidence>
<dbReference type="Proteomes" id="UP000265520">
    <property type="component" value="Unassembled WGS sequence"/>
</dbReference>
<protein>
    <submittedName>
        <fullName evidence="6">Putative serine protease EDA2-like</fullName>
    </submittedName>
</protein>
<dbReference type="SUPFAM" id="SSF53474">
    <property type="entry name" value="alpha/beta-Hydrolases"/>
    <property type="match status" value="1"/>
</dbReference>
<name>A0A392MW39_9FABA</name>
<organism evidence="6 7">
    <name type="scientific">Trifolium medium</name>
    <dbReference type="NCBI Taxonomy" id="97028"/>
    <lineage>
        <taxon>Eukaryota</taxon>
        <taxon>Viridiplantae</taxon>
        <taxon>Streptophyta</taxon>
        <taxon>Embryophyta</taxon>
        <taxon>Tracheophyta</taxon>
        <taxon>Spermatophyta</taxon>
        <taxon>Magnoliopsida</taxon>
        <taxon>eudicotyledons</taxon>
        <taxon>Gunneridae</taxon>
        <taxon>Pentapetalae</taxon>
        <taxon>rosids</taxon>
        <taxon>fabids</taxon>
        <taxon>Fabales</taxon>
        <taxon>Fabaceae</taxon>
        <taxon>Papilionoideae</taxon>
        <taxon>50 kb inversion clade</taxon>
        <taxon>NPAAA clade</taxon>
        <taxon>Hologalegina</taxon>
        <taxon>IRL clade</taxon>
        <taxon>Trifolieae</taxon>
        <taxon>Trifolium</taxon>
    </lineage>
</organism>
<dbReference type="Pfam" id="PF05577">
    <property type="entry name" value="Peptidase_S28"/>
    <property type="match status" value="1"/>
</dbReference>
<dbReference type="InterPro" id="IPR029058">
    <property type="entry name" value="AB_hydrolase_fold"/>
</dbReference>
<feature type="non-terminal residue" evidence="6">
    <location>
        <position position="157"/>
    </location>
</feature>
<dbReference type="AlphaFoldDB" id="A0A392MW39"/>
<evidence type="ECO:0000256" key="4">
    <source>
        <dbReference type="ARBA" id="ARBA00022801"/>
    </source>
</evidence>
<reference evidence="6 7" key="1">
    <citation type="journal article" date="2018" name="Front. Plant Sci.">
        <title>Red Clover (Trifolium pratense) and Zigzag Clover (T. medium) - A Picture of Genomic Similarities and Differences.</title>
        <authorList>
            <person name="Dluhosova J."/>
            <person name="Istvanek J."/>
            <person name="Nedelnik J."/>
            <person name="Repkova J."/>
        </authorList>
    </citation>
    <scope>NUCLEOTIDE SEQUENCE [LARGE SCALE GENOMIC DNA]</scope>
    <source>
        <strain evidence="7">cv. 10/8</strain>
        <tissue evidence="6">Leaf</tissue>
    </source>
</reference>
<dbReference type="GO" id="GO:0006508">
    <property type="term" value="P:proteolysis"/>
    <property type="evidence" value="ECO:0007669"/>
    <property type="project" value="UniProtKB-KW"/>
</dbReference>
<evidence type="ECO:0000256" key="1">
    <source>
        <dbReference type="ARBA" id="ARBA00011079"/>
    </source>
</evidence>
<evidence type="ECO:0000256" key="3">
    <source>
        <dbReference type="ARBA" id="ARBA00022729"/>
    </source>
</evidence>
<keyword evidence="3" id="KW-0732">Signal</keyword>
<evidence type="ECO:0000256" key="5">
    <source>
        <dbReference type="ARBA" id="ARBA00023180"/>
    </source>
</evidence>
<dbReference type="GO" id="GO:0005773">
    <property type="term" value="C:vacuole"/>
    <property type="evidence" value="ECO:0007669"/>
    <property type="project" value="TreeGrafter"/>
</dbReference>
<dbReference type="PANTHER" id="PTHR11010:SF11">
    <property type="entry name" value="THYMUS-SPECIFIC SERINE PROTEASE"/>
    <property type="match status" value="1"/>
</dbReference>
<dbReference type="GO" id="GO:0070008">
    <property type="term" value="F:serine-type exopeptidase activity"/>
    <property type="evidence" value="ECO:0007669"/>
    <property type="project" value="InterPro"/>
</dbReference>